<dbReference type="AlphaFoldDB" id="A0A852YDZ0"/>
<gene>
    <name evidence="1" type="ORF">BJ979_002628</name>
</gene>
<proteinExistence type="predicted"/>
<dbReference type="RefSeq" id="WP_246286778.1">
    <property type="nucleotide sequence ID" value="NZ_JACBZY010000001.1"/>
</dbReference>
<evidence type="ECO:0000313" key="1">
    <source>
        <dbReference type="EMBL" id="NYH00003.1"/>
    </source>
</evidence>
<dbReference type="Proteomes" id="UP000553888">
    <property type="component" value="Unassembled WGS sequence"/>
</dbReference>
<sequence length="473" mass="50715">MSDAGRGPSADSESGPADVLLPHYVPGSTVALSDAERWPGLTATARTRLEAVLAHPAAPLWRHRVGHRLDAAAVERARAELPVDNWLPAHLEVVRELPAYRGLRGRLHALDDFPLISRAELAADIGGFVPRDADLSRLVQGSSSGSTGAALRLPDDVEDVARTFWLVRRLLAGLGVDWQPDPRRLALALVVHQRQAFTYVSPVPGFTAERGGGSGGSGGDADGQTLMARLNLDPRDWPTADRVVFLRGHDPQLISGNPSSLATLLEPETAAVLHPLAIVSGALHLTPALRAALESRFAVPVLDLYGLHETRPIAWRADDGPFRVLDTRVLVETVDAAGRPAGDARGELVVTAGSNPLLPLARYRTGDHGRLVERDGRPAIADLEGREHVEFVTAGGHAINTVDLTQYLQDAGALAWSLVQRADGTVRARIAGGDADRATRRIRALLGQPVELEAVARPIDLGEGKPRRFLRES</sequence>
<name>A0A852YDZ0_9MICO</name>
<evidence type="ECO:0000313" key="2">
    <source>
        <dbReference type="Proteomes" id="UP000553888"/>
    </source>
</evidence>
<dbReference type="InterPro" id="IPR053158">
    <property type="entry name" value="CapK_Type1_Caps_Biosynth"/>
</dbReference>
<dbReference type="SUPFAM" id="SSF56801">
    <property type="entry name" value="Acetyl-CoA synthetase-like"/>
    <property type="match status" value="1"/>
</dbReference>
<dbReference type="GO" id="GO:0047475">
    <property type="term" value="F:phenylacetate-CoA ligase activity"/>
    <property type="evidence" value="ECO:0007669"/>
    <property type="project" value="UniProtKB-EC"/>
</dbReference>
<keyword evidence="2" id="KW-1185">Reference proteome</keyword>
<reference evidence="1 2" key="1">
    <citation type="submission" date="2020-07" db="EMBL/GenBank/DDBJ databases">
        <title>Sequencing the genomes of 1000 actinobacteria strains.</title>
        <authorList>
            <person name="Klenk H.-P."/>
        </authorList>
    </citation>
    <scope>NUCLEOTIDE SEQUENCE [LARGE SCALE GENOMIC DNA]</scope>
    <source>
        <strain evidence="1 2">DSM 23141</strain>
    </source>
</reference>
<comment type="caution">
    <text evidence="1">The sequence shown here is derived from an EMBL/GenBank/DDBJ whole genome shotgun (WGS) entry which is preliminary data.</text>
</comment>
<dbReference type="EMBL" id="JACBZY010000001">
    <property type="protein sequence ID" value="NYH00003.1"/>
    <property type="molecule type" value="Genomic_DNA"/>
</dbReference>
<protein>
    <submittedName>
        <fullName evidence="1">Phenylacetate-CoA ligase</fullName>
        <ecNumber evidence="1">6.2.1.30</ecNumber>
    </submittedName>
</protein>
<dbReference type="EC" id="6.2.1.30" evidence="1"/>
<keyword evidence="1" id="KW-0436">Ligase</keyword>
<dbReference type="PANTHER" id="PTHR36932">
    <property type="entry name" value="CAPSULAR POLYSACCHARIDE BIOSYNTHESIS PROTEIN"/>
    <property type="match status" value="1"/>
</dbReference>
<dbReference type="InterPro" id="IPR042099">
    <property type="entry name" value="ANL_N_sf"/>
</dbReference>
<dbReference type="Gene3D" id="3.40.50.12780">
    <property type="entry name" value="N-terminal domain of ligase-like"/>
    <property type="match status" value="1"/>
</dbReference>
<accession>A0A852YDZ0</accession>
<organism evidence="1 2">
    <name type="scientific">Schumannella luteola</name>
    <dbReference type="NCBI Taxonomy" id="472059"/>
    <lineage>
        <taxon>Bacteria</taxon>
        <taxon>Bacillati</taxon>
        <taxon>Actinomycetota</taxon>
        <taxon>Actinomycetes</taxon>
        <taxon>Micrococcales</taxon>
        <taxon>Microbacteriaceae</taxon>
        <taxon>Schumannella</taxon>
    </lineage>
</organism>
<dbReference type="PANTHER" id="PTHR36932:SF1">
    <property type="entry name" value="CAPSULAR POLYSACCHARIDE BIOSYNTHESIS PROTEIN"/>
    <property type="match status" value="1"/>
</dbReference>